<proteinExistence type="predicted"/>
<accession>A0A2P6PKG5</accession>
<evidence type="ECO:0000313" key="2">
    <source>
        <dbReference type="Proteomes" id="UP000238479"/>
    </source>
</evidence>
<reference evidence="1 2" key="1">
    <citation type="journal article" date="2018" name="Nat. Genet.">
        <title>The Rosa genome provides new insights in the design of modern roses.</title>
        <authorList>
            <person name="Bendahmane M."/>
        </authorList>
    </citation>
    <scope>NUCLEOTIDE SEQUENCE [LARGE SCALE GENOMIC DNA]</scope>
    <source>
        <strain evidence="2">cv. Old Blush</strain>
    </source>
</reference>
<sequence>MLSGLFVAAQERLMELFSSFSSVLRLGPKYVDRGFGGTESRLLRRLGLGV</sequence>
<dbReference type="Gramene" id="PRQ22421">
    <property type="protein sequence ID" value="PRQ22421"/>
    <property type="gene ID" value="RchiOBHm_Chr6g0250121"/>
</dbReference>
<protein>
    <submittedName>
        <fullName evidence="1">Uncharacterized protein</fullName>
    </submittedName>
</protein>
<evidence type="ECO:0000313" key="1">
    <source>
        <dbReference type="EMBL" id="PRQ22421.1"/>
    </source>
</evidence>
<dbReference type="EMBL" id="PDCK01000044">
    <property type="protein sequence ID" value="PRQ22421.1"/>
    <property type="molecule type" value="Genomic_DNA"/>
</dbReference>
<name>A0A2P6PKG5_ROSCH</name>
<gene>
    <name evidence="1" type="ORF">RchiOBHm_Chr6g0250121</name>
</gene>
<dbReference type="AlphaFoldDB" id="A0A2P6PKG5"/>
<keyword evidence="2" id="KW-1185">Reference proteome</keyword>
<comment type="caution">
    <text evidence="1">The sequence shown here is derived from an EMBL/GenBank/DDBJ whole genome shotgun (WGS) entry which is preliminary data.</text>
</comment>
<organism evidence="1 2">
    <name type="scientific">Rosa chinensis</name>
    <name type="common">China rose</name>
    <dbReference type="NCBI Taxonomy" id="74649"/>
    <lineage>
        <taxon>Eukaryota</taxon>
        <taxon>Viridiplantae</taxon>
        <taxon>Streptophyta</taxon>
        <taxon>Embryophyta</taxon>
        <taxon>Tracheophyta</taxon>
        <taxon>Spermatophyta</taxon>
        <taxon>Magnoliopsida</taxon>
        <taxon>eudicotyledons</taxon>
        <taxon>Gunneridae</taxon>
        <taxon>Pentapetalae</taxon>
        <taxon>rosids</taxon>
        <taxon>fabids</taxon>
        <taxon>Rosales</taxon>
        <taxon>Rosaceae</taxon>
        <taxon>Rosoideae</taxon>
        <taxon>Rosoideae incertae sedis</taxon>
        <taxon>Rosa</taxon>
    </lineage>
</organism>
<dbReference type="Proteomes" id="UP000238479">
    <property type="component" value="Chromosome 6"/>
</dbReference>